<dbReference type="Proteomes" id="UP000004840">
    <property type="component" value="Unassembled WGS sequence"/>
</dbReference>
<protein>
    <submittedName>
        <fullName evidence="1">Uncharacterized protein</fullName>
    </submittedName>
</protein>
<gene>
    <name evidence="1" type="ORF">CCAS_04570</name>
</gene>
<sequence length="52" mass="6318">MRKQKEQVTNAHRVDRIKLLQTNPDRYFENKRRIDFGFVASNDEGSDRKPRR</sequence>
<proteinExistence type="predicted"/>
<name>G7HWD6_9CORY</name>
<evidence type="ECO:0000313" key="2">
    <source>
        <dbReference type="Proteomes" id="UP000004840"/>
    </source>
</evidence>
<evidence type="ECO:0000313" key="1">
    <source>
        <dbReference type="EMBL" id="CCE54501.1"/>
    </source>
</evidence>
<comment type="caution">
    <text evidence="1">The sequence shown here is derived from an EMBL/GenBank/DDBJ whole genome shotgun (WGS) entry which is preliminary data.</text>
</comment>
<organism evidence="1 2">
    <name type="scientific">Corynebacterium casei UCMA 3821</name>
    <dbReference type="NCBI Taxonomy" id="1110505"/>
    <lineage>
        <taxon>Bacteria</taxon>
        <taxon>Bacillati</taxon>
        <taxon>Actinomycetota</taxon>
        <taxon>Actinomycetes</taxon>
        <taxon>Mycobacteriales</taxon>
        <taxon>Corynebacteriaceae</taxon>
        <taxon>Corynebacterium</taxon>
    </lineage>
</organism>
<accession>G7HWD6</accession>
<dbReference type="AlphaFoldDB" id="G7HWD6"/>
<reference evidence="1 2" key="1">
    <citation type="journal article" date="2012" name="J. Bacteriol.">
        <title>Genome Sequence of Corynebacterium casei UCMA 3821, Isolated from a Smear-Ripened Cheese.</title>
        <authorList>
            <person name="Monnet C."/>
            <person name="Loux V."/>
            <person name="Bento P."/>
            <person name="Gibrat J.F."/>
            <person name="Straub C."/>
            <person name="Bonnarme P."/>
            <person name="Landaud S."/>
            <person name="Irlinger F."/>
        </authorList>
    </citation>
    <scope>NUCLEOTIDE SEQUENCE [LARGE SCALE GENOMIC DNA]</scope>
    <source>
        <strain evidence="1 2">UCMA 3821</strain>
    </source>
</reference>
<dbReference type="EMBL" id="CAFW01000028">
    <property type="protein sequence ID" value="CCE54501.1"/>
    <property type="molecule type" value="Genomic_DNA"/>
</dbReference>